<organism evidence="2 3">
    <name type="scientific">Exophiala oligosperma</name>
    <dbReference type="NCBI Taxonomy" id="215243"/>
    <lineage>
        <taxon>Eukaryota</taxon>
        <taxon>Fungi</taxon>
        <taxon>Dikarya</taxon>
        <taxon>Ascomycota</taxon>
        <taxon>Pezizomycotina</taxon>
        <taxon>Eurotiomycetes</taxon>
        <taxon>Chaetothyriomycetidae</taxon>
        <taxon>Chaetothyriales</taxon>
        <taxon>Herpotrichiellaceae</taxon>
        <taxon>Exophiala</taxon>
    </lineage>
</organism>
<dbReference type="AlphaFoldDB" id="A0A0D2DKX4"/>
<dbReference type="VEuPathDB" id="FungiDB:PV06_04713"/>
<proteinExistence type="predicted"/>
<dbReference type="Proteomes" id="UP000053342">
    <property type="component" value="Unassembled WGS sequence"/>
</dbReference>
<accession>A0A0D2DKX4</accession>
<dbReference type="RefSeq" id="XP_016263844.1">
    <property type="nucleotide sequence ID" value="XM_016405638.1"/>
</dbReference>
<dbReference type="OrthoDB" id="2993351at2759"/>
<dbReference type="Pfam" id="PF12417">
    <property type="entry name" value="DUF3669"/>
    <property type="match status" value="1"/>
</dbReference>
<dbReference type="HOGENOM" id="CLU_039531_2_1_1"/>
<dbReference type="PANTHER" id="PTHR40780">
    <property type="entry name" value="DUF3669 DOMAIN-CONTAINING PROTEIN"/>
    <property type="match status" value="1"/>
</dbReference>
<evidence type="ECO:0000313" key="3">
    <source>
        <dbReference type="Proteomes" id="UP000053342"/>
    </source>
</evidence>
<dbReference type="EMBL" id="KN847335">
    <property type="protein sequence ID" value="KIW43628.1"/>
    <property type="molecule type" value="Genomic_DNA"/>
</dbReference>
<evidence type="ECO:0000259" key="1">
    <source>
        <dbReference type="Pfam" id="PF12417"/>
    </source>
</evidence>
<dbReference type="InterPro" id="IPR022137">
    <property type="entry name" value="Znf_prot_DUF3669"/>
</dbReference>
<dbReference type="GeneID" id="27356787"/>
<dbReference type="PANTHER" id="PTHR40780:SF3">
    <property type="entry name" value="DUF3669 DOMAIN-CONTAINING PROTEIN"/>
    <property type="match status" value="1"/>
</dbReference>
<feature type="domain" description="DUF3669" evidence="1">
    <location>
        <begin position="207"/>
        <end position="273"/>
    </location>
</feature>
<evidence type="ECO:0000313" key="2">
    <source>
        <dbReference type="EMBL" id="KIW43628.1"/>
    </source>
</evidence>
<sequence>MHLYKIPPQGQGFCGSVWAAEGGTMAMKREDGGPGRSLRNDYNMHKLVLETASHYTVFNVCVPRWPNFVKTDERWWDMNLARFPVDYTPCNVLCAERIPPLSQEVRYRLIDRYCPPASAATIKANDADRDCLVRPYLGRRKIQSEARRGRNFFSLRNYPLHLNQAEDLGLPIVEYAHAMAEMLAVLHRIAKIDANDIDHDFMGTHSLWVLDFDCCKPLTMDDAGIDQAASALLRNDPYYPRPSSSASTSSPDGTLWAEFQTTYLEYSKNIITGQDVAYLNLPERFIARVSDMHEHGEGRKLPGSES</sequence>
<keyword evidence="3" id="KW-1185">Reference proteome</keyword>
<protein>
    <recommendedName>
        <fullName evidence="1">DUF3669 domain-containing protein</fullName>
    </recommendedName>
</protein>
<reference evidence="2 3" key="1">
    <citation type="submission" date="2015-01" db="EMBL/GenBank/DDBJ databases">
        <title>The Genome Sequence of Exophiala oligosperma CBS72588.</title>
        <authorList>
            <consortium name="The Broad Institute Genomics Platform"/>
            <person name="Cuomo C."/>
            <person name="de Hoog S."/>
            <person name="Gorbushina A."/>
            <person name="Stielow B."/>
            <person name="Teixiera M."/>
            <person name="Abouelleil A."/>
            <person name="Chapman S.B."/>
            <person name="Priest M."/>
            <person name="Young S.K."/>
            <person name="Wortman J."/>
            <person name="Nusbaum C."/>
            <person name="Birren B."/>
        </authorList>
    </citation>
    <scope>NUCLEOTIDE SEQUENCE [LARGE SCALE GENOMIC DNA]</scope>
    <source>
        <strain evidence="2 3">CBS 72588</strain>
    </source>
</reference>
<gene>
    <name evidence="2" type="ORF">PV06_04713</name>
</gene>
<name>A0A0D2DKX4_9EURO</name>